<reference evidence="3 4" key="1">
    <citation type="journal article" date="2009" name="Genome Res.">
        <title>Comparative genomics of protoploid Saccharomycetaceae.</title>
        <authorList>
            <consortium name="The Genolevures Consortium"/>
            <person name="Souciet J.-L."/>
            <person name="Dujon B."/>
            <person name="Gaillardin C."/>
            <person name="Johnston M."/>
            <person name="Baret P.V."/>
            <person name="Cliften P."/>
            <person name="Sherman D.J."/>
            <person name="Weissenbach J."/>
            <person name="Westhof E."/>
            <person name="Wincker P."/>
            <person name="Jubin C."/>
            <person name="Poulain J."/>
            <person name="Barbe V."/>
            <person name="Segurens B."/>
            <person name="Artiguenave F."/>
            <person name="Anthouard V."/>
            <person name="Vacherie B."/>
            <person name="Val M.-E."/>
            <person name="Fulton R.S."/>
            <person name="Minx P."/>
            <person name="Wilson R."/>
            <person name="Durrens P."/>
            <person name="Jean G."/>
            <person name="Marck C."/>
            <person name="Martin T."/>
            <person name="Nikolski M."/>
            <person name="Rolland T."/>
            <person name="Seret M.-L."/>
            <person name="Casaregola S."/>
            <person name="Despons L."/>
            <person name="Fairhead C."/>
            <person name="Fischer G."/>
            <person name="Lafontaine I."/>
            <person name="Leh V."/>
            <person name="Lemaire M."/>
            <person name="de Montigny J."/>
            <person name="Neuveglise C."/>
            <person name="Thierry A."/>
            <person name="Blanc-Lenfle I."/>
            <person name="Bleykasten C."/>
            <person name="Diffels J."/>
            <person name="Fritsch E."/>
            <person name="Frangeul L."/>
            <person name="Goeffon A."/>
            <person name="Jauniaux N."/>
            <person name="Kachouri-Lafond R."/>
            <person name="Payen C."/>
            <person name="Potier S."/>
            <person name="Pribylova L."/>
            <person name="Ozanne C."/>
            <person name="Richard G.-F."/>
            <person name="Sacerdot C."/>
            <person name="Straub M.-L."/>
            <person name="Talla E."/>
        </authorList>
    </citation>
    <scope>NUCLEOTIDE SEQUENCE [LARGE SCALE GENOMIC DNA]</scope>
    <source>
        <strain evidence="4">ATCC 56472 / CBS 6340 / NRRL Y-8284</strain>
    </source>
</reference>
<dbReference type="Gene3D" id="3.40.390.10">
    <property type="entry name" value="Collagenase (Catalytic Domain)"/>
    <property type="match status" value="1"/>
</dbReference>
<dbReference type="HOGENOM" id="CLU_048223_1_0_1"/>
<dbReference type="EMBL" id="CU928168">
    <property type="protein sequence ID" value="CAR23007.1"/>
    <property type="molecule type" value="Genomic_DNA"/>
</dbReference>
<dbReference type="CDD" id="cd11307">
    <property type="entry name" value="M35_Asp_f2_like"/>
    <property type="match status" value="1"/>
</dbReference>
<dbReference type="RefSeq" id="XP_002553445.1">
    <property type="nucleotide sequence ID" value="XM_002553399.1"/>
</dbReference>
<dbReference type="AlphaFoldDB" id="C5DFQ2"/>
<dbReference type="GeneID" id="8295694"/>
<dbReference type="GO" id="GO:0009986">
    <property type="term" value="C:cell surface"/>
    <property type="evidence" value="ECO:0007669"/>
    <property type="project" value="TreeGrafter"/>
</dbReference>
<dbReference type="Proteomes" id="UP000002036">
    <property type="component" value="Chromosome D"/>
</dbReference>
<dbReference type="PANTHER" id="PTHR39399">
    <property type="entry name" value="PROTEIN ZPS1"/>
    <property type="match status" value="1"/>
</dbReference>
<evidence type="ECO:0000256" key="1">
    <source>
        <dbReference type="SAM" id="Phobius"/>
    </source>
</evidence>
<dbReference type="InterPro" id="IPR024079">
    <property type="entry name" value="MetalloPept_cat_dom_sf"/>
</dbReference>
<gene>
    <name evidence="3" type="ordered locus">KLTH0D16984g</name>
</gene>
<evidence type="ECO:0000259" key="2">
    <source>
        <dbReference type="Pfam" id="PF13933"/>
    </source>
</evidence>
<evidence type="ECO:0000313" key="4">
    <source>
        <dbReference type="Proteomes" id="UP000002036"/>
    </source>
</evidence>
<dbReference type="GO" id="GO:0005178">
    <property type="term" value="F:integrin binding"/>
    <property type="evidence" value="ECO:0007669"/>
    <property type="project" value="TreeGrafter"/>
</dbReference>
<protein>
    <submittedName>
        <fullName evidence="3">KLTH0D16984p</fullName>
    </submittedName>
</protein>
<name>C5DFQ2_LACTC</name>
<keyword evidence="1" id="KW-0812">Transmembrane</keyword>
<dbReference type="Pfam" id="PF13933">
    <property type="entry name" value="HRXXH"/>
    <property type="match status" value="1"/>
</dbReference>
<dbReference type="KEGG" id="lth:KLTH0D16984g"/>
<dbReference type="GO" id="GO:0005576">
    <property type="term" value="C:extracellular region"/>
    <property type="evidence" value="ECO:0007669"/>
    <property type="project" value="TreeGrafter"/>
</dbReference>
<accession>C5DFQ2</accession>
<keyword evidence="4" id="KW-1185">Reference proteome</keyword>
<dbReference type="InterPro" id="IPR039124">
    <property type="entry name" value="PRA1-like"/>
</dbReference>
<dbReference type="GO" id="GO:0008237">
    <property type="term" value="F:metallopeptidase activity"/>
    <property type="evidence" value="ECO:0007669"/>
    <property type="project" value="InterPro"/>
</dbReference>
<dbReference type="GO" id="GO:0008270">
    <property type="term" value="F:zinc ion binding"/>
    <property type="evidence" value="ECO:0007669"/>
    <property type="project" value="TreeGrafter"/>
</dbReference>
<dbReference type="InterPro" id="IPR029482">
    <property type="entry name" value="HRXXH"/>
</dbReference>
<dbReference type="SUPFAM" id="SSF55486">
    <property type="entry name" value="Metalloproteases ('zincins'), catalytic domain"/>
    <property type="match status" value="1"/>
</dbReference>
<dbReference type="OMA" id="YHRSDEN"/>
<dbReference type="PANTHER" id="PTHR39399:SF1">
    <property type="entry name" value="PROTEIN ZPS1"/>
    <property type="match status" value="1"/>
</dbReference>
<dbReference type="OrthoDB" id="4689212at2759"/>
<feature type="transmembrane region" description="Helical" evidence="1">
    <location>
        <begin position="12"/>
        <end position="34"/>
    </location>
</feature>
<dbReference type="eggNOG" id="ENOG502RTN8">
    <property type="taxonomic scope" value="Eukaryota"/>
</dbReference>
<evidence type="ECO:0000313" key="3">
    <source>
        <dbReference type="EMBL" id="CAR23007.1"/>
    </source>
</evidence>
<feature type="domain" description="Putative peptidase" evidence="2">
    <location>
        <begin position="20"/>
        <end position="260"/>
    </location>
</feature>
<keyword evidence="1" id="KW-1133">Transmembrane helix</keyword>
<keyword evidence="1" id="KW-0472">Membrane</keyword>
<sequence length="261" mass="28870">MKPTAYRARHGIALSATFIVVAILVISMVFGILADRKFNEKSGQTPNNPTVAATAWDDPVLPELYKTCNGTHLETLKSAFEETWNVTSFARSRLLAYGTNDRIYQRWFGDGSLYTVLGTIEALAEVPKKDVLFRCDDVDGLCAANPSYYAGHHRLNATQETVICDYFYTAKKPVSEICSNGTLAEVAPSKYMGIDMVHRYFHVPTVNLDGYIGEHTEEVDEILSMASKNSSFAVRNVDSYLYYLADVYSSAIVPGGCLGDL</sequence>
<organism evidence="3 4">
    <name type="scientific">Lachancea thermotolerans (strain ATCC 56472 / CBS 6340 / NRRL Y-8284)</name>
    <name type="common">Yeast</name>
    <name type="synonym">Kluyveromyces thermotolerans</name>
    <dbReference type="NCBI Taxonomy" id="559295"/>
    <lineage>
        <taxon>Eukaryota</taxon>
        <taxon>Fungi</taxon>
        <taxon>Dikarya</taxon>
        <taxon>Ascomycota</taxon>
        <taxon>Saccharomycotina</taxon>
        <taxon>Saccharomycetes</taxon>
        <taxon>Saccharomycetales</taxon>
        <taxon>Saccharomycetaceae</taxon>
        <taxon>Lachancea</taxon>
    </lineage>
</organism>
<proteinExistence type="predicted"/>
<dbReference type="GO" id="GO:0009277">
    <property type="term" value="C:fungal-type cell wall"/>
    <property type="evidence" value="ECO:0007669"/>
    <property type="project" value="TreeGrafter"/>
</dbReference>
<dbReference type="InParanoid" id="C5DFQ2"/>